<name>A0A1H3KI17_9ACTN</name>
<dbReference type="EMBL" id="FNQB01000001">
    <property type="protein sequence ID" value="SDY51248.1"/>
    <property type="molecule type" value="Genomic_DNA"/>
</dbReference>
<evidence type="ECO:0000313" key="3">
    <source>
        <dbReference type="Proteomes" id="UP000199632"/>
    </source>
</evidence>
<feature type="region of interest" description="Disordered" evidence="1">
    <location>
        <begin position="43"/>
        <end position="76"/>
    </location>
</feature>
<reference evidence="3" key="1">
    <citation type="submission" date="2016-10" db="EMBL/GenBank/DDBJ databases">
        <authorList>
            <person name="Varghese N."/>
            <person name="Submissions S."/>
        </authorList>
    </citation>
    <scope>NUCLEOTIDE SEQUENCE [LARGE SCALE GENOMIC DNA]</scope>
    <source>
        <strain evidence="3">DSM 44718</strain>
    </source>
</reference>
<feature type="region of interest" description="Disordered" evidence="1">
    <location>
        <begin position="268"/>
        <end position="307"/>
    </location>
</feature>
<organism evidence="2 3">
    <name type="scientific">Asanoa ishikariensis</name>
    <dbReference type="NCBI Taxonomy" id="137265"/>
    <lineage>
        <taxon>Bacteria</taxon>
        <taxon>Bacillati</taxon>
        <taxon>Actinomycetota</taxon>
        <taxon>Actinomycetes</taxon>
        <taxon>Micromonosporales</taxon>
        <taxon>Micromonosporaceae</taxon>
        <taxon>Asanoa</taxon>
    </lineage>
</organism>
<keyword evidence="3" id="KW-1185">Reference proteome</keyword>
<feature type="region of interest" description="Disordered" evidence="1">
    <location>
        <begin position="216"/>
        <end position="246"/>
    </location>
</feature>
<proteinExistence type="predicted"/>
<evidence type="ECO:0000256" key="1">
    <source>
        <dbReference type="SAM" id="MobiDB-lite"/>
    </source>
</evidence>
<dbReference type="AlphaFoldDB" id="A0A1H3KI17"/>
<sequence length="307" mass="32975">MGLVQLTNAPAQPAMAAVPSPPPFDEFFRHRYGQRWRAVRVPSRHASRAPRGLAGTHGCRHCRRSARAPRGQVPTLPGEARHAARLPGTGRWERHRRGPPVGNFPTLCIRSCRRPAWSGTSLRCLWRRPRPPPKPAMRPVPAVEARHAAHVCVEAATAVAHAVVRSGQHGAARRSRAREGGHGRPPSRNAARVGVEARHAAHVRVKGATAVAHAVVRSGQHGAARRSRAREGGHGRPPSRNAARVGVEARHAAHVRVKGATAVAHAVVRSGQHGAARRSRAREGGHGRPPSRRAARPTWSGTPLTSA</sequence>
<dbReference type="Proteomes" id="UP000199632">
    <property type="component" value="Unassembled WGS sequence"/>
</dbReference>
<evidence type="ECO:0000313" key="2">
    <source>
        <dbReference type="EMBL" id="SDY51248.1"/>
    </source>
</evidence>
<feature type="region of interest" description="Disordered" evidence="1">
    <location>
        <begin position="165"/>
        <end position="194"/>
    </location>
</feature>
<protein>
    <submittedName>
        <fullName evidence="2">Uncharacterized protein</fullName>
    </submittedName>
</protein>
<accession>A0A1H3KI17</accession>
<gene>
    <name evidence="2" type="ORF">SAMN05421684_0133</name>
</gene>
<feature type="compositionally biased region" description="Basic residues" evidence="1">
    <location>
        <begin position="58"/>
        <end position="67"/>
    </location>
</feature>